<dbReference type="SMART" id="SM00185">
    <property type="entry name" value="ARM"/>
    <property type="match status" value="2"/>
</dbReference>
<gene>
    <name evidence="4" type="primary">POGLUT1</name>
    <name evidence="4" type="ORF">SNEC2469_LOCUS26791</name>
</gene>
<dbReference type="SUPFAM" id="SSF48371">
    <property type="entry name" value="ARM repeat"/>
    <property type="match status" value="1"/>
</dbReference>
<feature type="signal peptide" evidence="2">
    <location>
        <begin position="1"/>
        <end position="19"/>
    </location>
</feature>
<dbReference type="InterPro" id="IPR011989">
    <property type="entry name" value="ARM-like"/>
</dbReference>
<dbReference type="Proteomes" id="UP000601435">
    <property type="component" value="Unassembled WGS sequence"/>
</dbReference>
<dbReference type="InterPro" id="IPR051091">
    <property type="entry name" value="O-Glucosyltr/Glycosyltrsf_90"/>
</dbReference>
<evidence type="ECO:0000313" key="4">
    <source>
        <dbReference type="EMBL" id="CAE7854959.1"/>
    </source>
</evidence>
<dbReference type="SMART" id="SM00672">
    <property type="entry name" value="CAP10"/>
    <property type="match status" value="1"/>
</dbReference>
<protein>
    <submittedName>
        <fullName evidence="4">POGLUT1 protein</fullName>
    </submittedName>
</protein>
<evidence type="ECO:0000259" key="3">
    <source>
        <dbReference type="SMART" id="SM00672"/>
    </source>
</evidence>
<dbReference type="Gene3D" id="1.25.10.10">
    <property type="entry name" value="Leucine-rich Repeat Variant"/>
    <property type="match status" value="1"/>
</dbReference>
<accession>A0A813A6F2</accession>
<dbReference type="PANTHER" id="PTHR12203">
    <property type="entry name" value="KDEL LYS-ASP-GLU-LEU CONTAINING - RELATED"/>
    <property type="match status" value="1"/>
</dbReference>
<proteinExistence type="predicted"/>
<name>A0A813A6F2_9DINO</name>
<keyword evidence="5" id="KW-1185">Reference proteome</keyword>
<feature type="domain" description="Glycosyl transferase CAP10" evidence="3">
    <location>
        <begin position="98"/>
        <end position="341"/>
    </location>
</feature>
<dbReference type="InterPro" id="IPR006598">
    <property type="entry name" value="CAP10"/>
</dbReference>
<organism evidence="4 5">
    <name type="scientific">Symbiodinium necroappetens</name>
    <dbReference type="NCBI Taxonomy" id="1628268"/>
    <lineage>
        <taxon>Eukaryota</taxon>
        <taxon>Sar</taxon>
        <taxon>Alveolata</taxon>
        <taxon>Dinophyceae</taxon>
        <taxon>Suessiales</taxon>
        <taxon>Symbiodiniaceae</taxon>
        <taxon>Symbiodinium</taxon>
    </lineage>
</organism>
<comment type="caution">
    <text evidence="4">The sequence shown here is derived from an EMBL/GenBank/DDBJ whole genome shotgun (WGS) entry which is preliminary data.</text>
</comment>
<dbReference type="AlphaFoldDB" id="A0A813A6F2"/>
<dbReference type="OrthoDB" id="364513at2759"/>
<dbReference type="InterPro" id="IPR000225">
    <property type="entry name" value="Armadillo"/>
</dbReference>
<reference evidence="4" key="1">
    <citation type="submission" date="2021-02" db="EMBL/GenBank/DDBJ databases">
        <authorList>
            <person name="Dougan E. K."/>
            <person name="Rhodes N."/>
            <person name="Thang M."/>
            <person name="Chan C."/>
        </authorList>
    </citation>
    <scope>NUCLEOTIDE SEQUENCE</scope>
</reference>
<evidence type="ECO:0000256" key="1">
    <source>
        <dbReference type="PROSITE-ProRule" id="PRU00259"/>
    </source>
</evidence>
<keyword evidence="2" id="KW-0732">Signal</keyword>
<sequence length="1241" mass="138943">MWVWVISLLPAAAEWPARCRVFNPDFFEQAERDFLPFHGLTPWDSQRAKNLCRSSGQACFVVQVRNGQVFISEEQPGFQSRNRLTMAMLHRVSTKFGPLPDAEFVVDTSDGYAEIAAPIFVISKFPGSAGGILYPDFSSYAWPESECPSEAPGSHVWSQVLAKMAEVPSWSEKTDSLFWRGAATSTYRRQIVPFLASLEKSNVSMMEWVIGPEGQRQVVSSGSDSCIPIHEWCQHKFLANLPGNTMALALKYRLFCGSVVLSSPFLYHEWYYSQLKESEHFMAFDLRWSGADEVLKELRGPSKALAEAVSMNARRWAQDHLTDDGFDCYWLRLIHLASRHFPHPQHTLHVIPLESVMLGMRPVQSASVDVLIVIPSRAADYQLMDHARSTWLRSGHKDGVSHRHFFVIASADPDFELLQIGGVSPHGEDDVLVVECKHGYTQLLQKMVAAYRTLLERYTVKFFIRADVDSMLPLQFLLPLLDHAAAGRCLVLLSESSNCGHIRPRWQMPAIGHLQCQVECAMDRGCHYFHVSPDGDCATFSQCVLEMASGKVFQYRMRGLLGEHAQRPLESPRRPFVLGTILHGNKVLTNDTHNPQWNNLLYRHDLGLGVYPPYPEASGYAMSSDIAAFLASVGTGALSDLSWNAWAIEDSAMGTILAGLKFDMLQLPAEIREHIRDIAVVVRCPAQSMTNDSCEVILDECHIIADSIASVYENVGIYKRPLQARLNTLHLTEDGYRWAEGQLGMVPVHRRAALKFLKSLVKMLLGESALWDESIEHDEIFKDVPDMGDPCSVPQEPISEAESLLQTSRDRNERRNAWAARIARYFAYCVDGGIMGERFTFPLLIQALGRVSSADVDRQMKEVIDFVLHVNKRDGWKSNLFLEEKPVSLIAMTKESEAFAEYSFNDIIMRHLVSEGYVESELKKRPPGAGLDYADLLAQLLTDESVGLGLRTMVCRHVLDMLGGTNDREDTKFEKTVKQLVPALVKVMVGSNHILMSYATASLVNLSCGRQNMKQLLVSHGVISMCVKQLKTKHDELTLYTLFLLVNLTKTPHHRYIVVREGGVPLLVDILTSSYQNLRKQRILAEVASVLGQLCNDPETRSLITESFPVVPCLLWVNDAAQPNTKLKSKLLFALRQLCLLGQNKLKVGPHIIPVMLEELALANWANEECATNLVLLLVSLASVNTNALLMADQIKASLETCGILKDGLPAKNNKLANHLWPKVEALLIRIGDARAAQGDF</sequence>
<feature type="repeat" description="ARM" evidence="1">
    <location>
        <begin position="1062"/>
        <end position="1107"/>
    </location>
</feature>
<dbReference type="InterPro" id="IPR016024">
    <property type="entry name" value="ARM-type_fold"/>
</dbReference>
<dbReference type="EMBL" id="CAJNJA010055253">
    <property type="protein sequence ID" value="CAE7854959.1"/>
    <property type="molecule type" value="Genomic_DNA"/>
</dbReference>
<feature type="chain" id="PRO_5032815004" evidence="2">
    <location>
        <begin position="20"/>
        <end position="1241"/>
    </location>
</feature>
<dbReference type="Pfam" id="PF05686">
    <property type="entry name" value="Glyco_transf_90"/>
    <property type="match status" value="1"/>
</dbReference>
<evidence type="ECO:0000256" key="2">
    <source>
        <dbReference type="SAM" id="SignalP"/>
    </source>
</evidence>
<feature type="repeat" description="ARM" evidence="1">
    <location>
        <begin position="979"/>
        <end position="1021"/>
    </location>
</feature>
<evidence type="ECO:0000313" key="5">
    <source>
        <dbReference type="Proteomes" id="UP000601435"/>
    </source>
</evidence>
<dbReference type="PROSITE" id="PS50176">
    <property type="entry name" value="ARM_REPEAT"/>
    <property type="match status" value="2"/>
</dbReference>